<keyword evidence="7" id="KW-0812">Transmembrane</keyword>
<feature type="domain" description="GS beta-grasp" evidence="8">
    <location>
        <begin position="1309"/>
        <end position="1403"/>
    </location>
</feature>
<keyword evidence="7" id="KW-0472">Membrane</keyword>
<evidence type="ECO:0000256" key="3">
    <source>
        <dbReference type="ARBA" id="ARBA00023002"/>
    </source>
</evidence>
<dbReference type="Gene3D" id="3.30.590.10">
    <property type="entry name" value="Glutamine synthetase/guanido kinase, catalytic domain"/>
    <property type="match status" value="1"/>
</dbReference>
<reference evidence="10 11" key="1">
    <citation type="journal article" date="2023" name="IMA Fungus">
        <title>Comparative genomic study of the Penicillium genus elucidates a diverse pangenome and 15 lateral gene transfer events.</title>
        <authorList>
            <person name="Petersen C."/>
            <person name="Sorensen T."/>
            <person name="Nielsen M.R."/>
            <person name="Sondergaard T.E."/>
            <person name="Sorensen J.L."/>
            <person name="Fitzpatrick D.A."/>
            <person name="Frisvad J.C."/>
            <person name="Nielsen K.L."/>
        </authorList>
    </citation>
    <scope>NUCLEOTIDE SEQUENCE [LARGE SCALE GENOMIC DNA]</scope>
    <source>
        <strain evidence="10 11">IBT 29057</strain>
    </source>
</reference>
<dbReference type="CDD" id="cd07103">
    <property type="entry name" value="ALDH_F5_SSADH_GabD"/>
    <property type="match status" value="1"/>
</dbReference>
<dbReference type="GO" id="GO:0004777">
    <property type="term" value="F:succinate-semialdehyde dehydrogenase (NAD+) activity"/>
    <property type="evidence" value="ECO:0007669"/>
    <property type="project" value="TreeGrafter"/>
</dbReference>
<dbReference type="FunFam" id="3.40.309.10:FF:000004">
    <property type="entry name" value="Succinate-semialdehyde dehydrogenase I"/>
    <property type="match status" value="1"/>
</dbReference>
<evidence type="ECO:0000259" key="8">
    <source>
        <dbReference type="PROSITE" id="PS51986"/>
    </source>
</evidence>
<dbReference type="Pfam" id="PF04909">
    <property type="entry name" value="Amidohydro_2"/>
    <property type="match status" value="1"/>
</dbReference>
<feature type="compositionally biased region" description="Basic and acidic residues" evidence="6">
    <location>
        <begin position="312"/>
        <end position="323"/>
    </location>
</feature>
<dbReference type="InterPro" id="IPR016162">
    <property type="entry name" value="Ald_DH_N"/>
</dbReference>
<dbReference type="Pfam" id="PF20684">
    <property type="entry name" value="Fung_rhodopsin"/>
    <property type="match status" value="1"/>
</dbReference>
<evidence type="ECO:0000256" key="5">
    <source>
        <dbReference type="RuleBase" id="RU000384"/>
    </source>
</evidence>
<dbReference type="FunFam" id="3.30.590.10:FF:000013">
    <property type="entry name" value="Related to fluG protein"/>
    <property type="match status" value="1"/>
</dbReference>
<feature type="transmembrane region" description="Helical" evidence="7">
    <location>
        <begin position="203"/>
        <end position="224"/>
    </location>
</feature>
<dbReference type="SUPFAM" id="SSF51556">
    <property type="entry name" value="Metallo-dependent hydrolases"/>
    <property type="match status" value="1"/>
</dbReference>
<dbReference type="InterPro" id="IPR050740">
    <property type="entry name" value="Aldehyde_DH_Superfamily"/>
</dbReference>
<dbReference type="FunFam" id="3.40.605.10:FF:000063">
    <property type="entry name" value="Succinate-semialdehyde dehydrogenase, mitochondrial"/>
    <property type="match status" value="1"/>
</dbReference>
<evidence type="ECO:0000256" key="6">
    <source>
        <dbReference type="SAM" id="MobiDB-lite"/>
    </source>
</evidence>
<evidence type="ECO:0000313" key="11">
    <source>
        <dbReference type="Proteomes" id="UP001216150"/>
    </source>
</evidence>
<dbReference type="InterPro" id="IPR014746">
    <property type="entry name" value="Gln_synth/guanido_kin_cat_dom"/>
</dbReference>
<comment type="caution">
    <text evidence="10">The sequence shown here is derived from an EMBL/GenBank/DDBJ whole genome shotgun (WGS) entry which is preliminary data.</text>
</comment>
<dbReference type="InterPro" id="IPR049326">
    <property type="entry name" value="Rhodopsin_dom_fungi"/>
</dbReference>
<organism evidence="10 11">
    <name type="scientific">Penicillium hetheringtonii</name>
    <dbReference type="NCBI Taxonomy" id="911720"/>
    <lineage>
        <taxon>Eukaryota</taxon>
        <taxon>Fungi</taxon>
        <taxon>Dikarya</taxon>
        <taxon>Ascomycota</taxon>
        <taxon>Pezizomycotina</taxon>
        <taxon>Eurotiomycetes</taxon>
        <taxon>Eurotiomycetidae</taxon>
        <taxon>Eurotiales</taxon>
        <taxon>Aspergillaceae</taxon>
        <taxon>Penicillium</taxon>
    </lineage>
</organism>
<comment type="pathway">
    <text evidence="1">Amino-acid degradation; 4-aminobutanoate degradation.</text>
</comment>
<feature type="transmembrane region" description="Helical" evidence="7">
    <location>
        <begin position="12"/>
        <end position="31"/>
    </location>
</feature>
<sequence length="1735" mass="192517">MIDDHHQKVALGIVVAFPILGGLAVLMRLWSRGLSRSALTSDDYLIVIGYIFAIGQSVTSWYYIKTNYVGIHQWEIPKVYNVKQGMIWNFANQLLYNPTLTIIKLSILAFLRRLESRSRLVNTLIWVSVTIVVGLFIAVLFVDIFQCKPVAYVYDFSIEGGTCIDQGGFYVSTAALNLFTDLIVLSIPIIITWNLQMPLRRKLAVCLILCLGGVATAIGVWRIVILANAFLSNNTPKDPTYSIGFCSSAIEVNVAVVTACAPSMKAIASKYLPRLLGTSRGATSGYGPGTSGSRSGFPGSSKFSRHKSQLHSHPDDGYEMADPTHRVDIGRSEDHFDMRKYKRHGDSPSISSGSDNGIGGIVKTTDVSVQYMGETVNGNDPSLLHFDSFVGNKWVEAKSKKRFEVLDPGTDQAWASCPANTAEDVNAAVEDAHAAFEEFRKLKSLPTRLENPLLKPTEKLDYSLGFLWWFAGEAERIQGTVSVPAAPNRRLFTIKQPIGVAAALVPWNFPVAMVLRKVGAAMAAGCTMVVKPSPETPISALVLAELAQRAGIPAGVLNVLTTDLENTPPLSEALCKHPLVKKVTFTGSTRVGKLVATHCAQGLKKLTLELGGNCPFIVFDDANLDQALDQLMALKWRHAGQACITANRIYVQAGIYDRFAELLKERTSTLVVGHGSAKDTTMGPLTTPRSIDKAIAQVEDARNRGAQVILGGKPLTSQKGYFFEPTILSGMTEEMQISQEESFAPIAALYRFETEDEAVQVANATSMGLASYAFTKNVDRVWRLFENLEAGMIGMNTGNQSAAESPFGGMKESGYGKESGKEVAVNEYLVTKTGTLTIEGQYYPSFPHPPRLCRSSAGAANSTFIIMAMDEYASLRQLVRTHPLIDNHAHNMLGREDVTDYDSYPLESIVSEAHGRAITNSHTTLPLLRAIKQLSELYETSCSSWDELIEARHRWVKDDYEGLVRRCLEGTHTLLLDDLLSDEDVEAYTWHDRFTTRATRRIVRIEAVAASLLVDLMDYQRKPDETVWGLFRQRFLEAIDHAMNDPAVVGFKSVVCYRTGLDVDPYSADEDALTASLHRTLDSGTKRSGYRVEDKPLNDWLVQQTLKAITSKKRAGIIKPIQFHTGLGDNDISLVKANPAYMQPLIAQYQDADIVLLHSAYPYTQEAGYLASVYPNVYLDLGEVFPMVSRDGQEKILRQSLEIVPINRLLWSTDGHFHLESYWLANRQFRQALEKVLVEYVQCDDLSVTQAEDAVKRILFENSNCLYKLNASINDKAFSSYAPPTSISRTKQAYSPSLNALDTSLEGFADIQYIWTQWIDYTATLRVRIFPIAEFVRILRRERRIGVSLAVLWMLNDDTVLPEGSTTGQFYLEPDLSSLFRNISIGSSAASATIMNFWRSEDNKPLEGCPRSTLEGIVQKLRAEKNIDILCGFEIEVILLNREKDETGKITDYTPATTNHSWSQMTSETRKFIPLLEEIHQTLVSIGINLQQFHTESAPGQFEFVLPPLSPLIAVDTLYTARQVITTITEKHGLRATLHPRPFPKGTGSAAHTHISISQVEQEESFLAGILDHFPAIAAFTLSQDASYERVRSGIWAGSEWVTWGFQNREAPIRKISQGHWEFKSIDGVANAYLATAALLAGGYLGLNSSAELKVQECIVDASTLSPEKRAVLGITTPLPKCLSESLLALERDEALQQVLGPQLVSYYISVKRAESERLLAMTDESRRFWLLERY</sequence>
<dbReference type="Pfam" id="PF00120">
    <property type="entry name" value="Gln-synt_C"/>
    <property type="match status" value="1"/>
</dbReference>
<dbReference type="PANTHER" id="PTHR43353">
    <property type="entry name" value="SUCCINATE-SEMIALDEHYDE DEHYDROGENASE, MITOCHONDRIAL"/>
    <property type="match status" value="1"/>
</dbReference>
<dbReference type="Gene3D" id="3.40.605.10">
    <property type="entry name" value="Aldehyde Dehydrogenase, Chain A, domain 1"/>
    <property type="match status" value="2"/>
</dbReference>
<dbReference type="GO" id="GO:0009450">
    <property type="term" value="P:gamma-aminobutyric acid catabolic process"/>
    <property type="evidence" value="ECO:0007669"/>
    <property type="project" value="TreeGrafter"/>
</dbReference>
<dbReference type="PROSITE" id="PS51986">
    <property type="entry name" value="GS_BETA_GRASP"/>
    <property type="match status" value="1"/>
</dbReference>
<evidence type="ECO:0000256" key="7">
    <source>
        <dbReference type="SAM" id="Phobius"/>
    </source>
</evidence>
<feature type="transmembrane region" description="Helical" evidence="7">
    <location>
        <begin position="123"/>
        <end position="145"/>
    </location>
</feature>
<keyword evidence="3" id="KW-0560">Oxidoreductase</keyword>
<keyword evidence="11" id="KW-1185">Reference proteome</keyword>
<dbReference type="InterPro" id="IPR016163">
    <property type="entry name" value="Ald_DH_C"/>
</dbReference>
<comment type="similarity">
    <text evidence="2">Belongs to the aldehyde dehydrogenase family.</text>
</comment>
<feature type="transmembrane region" description="Helical" evidence="7">
    <location>
        <begin position="169"/>
        <end position="191"/>
    </location>
</feature>
<dbReference type="PROSITE" id="PS51987">
    <property type="entry name" value="GS_CATALYTIC"/>
    <property type="match status" value="1"/>
</dbReference>
<dbReference type="InterPro" id="IPR008147">
    <property type="entry name" value="Gln_synt_N"/>
</dbReference>
<dbReference type="GO" id="GO:0016787">
    <property type="term" value="F:hydrolase activity"/>
    <property type="evidence" value="ECO:0007669"/>
    <property type="project" value="InterPro"/>
</dbReference>
<evidence type="ECO:0000256" key="1">
    <source>
        <dbReference type="ARBA" id="ARBA00005176"/>
    </source>
</evidence>
<accession>A0AAD6GLQ1</accession>
<dbReference type="Proteomes" id="UP001216150">
    <property type="component" value="Unassembled WGS sequence"/>
</dbReference>
<dbReference type="InterPro" id="IPR006680">
    <property type="entry name" value="Amidohydro-rel"/>
</dbReference>
<comment type="similarity">
    <text evidence="4 5">Belongs to the glutamine synthetase family.</text>
</comment>
<dbReference type="SUPFAM" id="SSF55931">
    <property type="entry name" value="Glutamine synthetase/guanido kinase"/>
    <property type="match status" value="1"/>
</dbReference>
<dbReference type="InterPro" id="IPR015590">
    <property type="entry name" value="Aldehyde_DH_dom"/>
</dbReference>
<dbReference type="InterPro" id="IPR016161">
    <property type="entry name" value="Ald_DH/histidinol_DH"/>
</dbReference>
<dbReference type="PANTHER" id="PTHR43353:SF7">
    <property type="entry name" value="SUCCINATE SEMIALDEHYDE DEHYDROGENASE (EUROFUNG)"/>
    <property type="match status" value="1"/>
</dbReference>
<dbReference type="GO" id="GO:0004356">
    <property type="term" value="F:glutamine synthetase activity"/>
    <property type="evidence" value="ECO:0007669"/>
    <property type="project" value="InterPro"/>
</dbReference>
<dbReference type="Gene3D" id="3.40.309.10">
    <property type="entry name" value="Aldehyde Dehydrogenase, Chain A, domain 2"/>
    <property type="match status" value="1"/>
</dbReference>
<dbReference type="InterPro" id="IPR008146">
    <property type="entry name" value="Gln_synth_cat_dom"/>
</dbReference>
<feature type="domain" description="GS catalytic" evidence="9">
    <location>
        <begin position="1410"/>
        <end position="1735"/>
    </location>
</feature>
<proteinExistence type="inferred from homology"/>
<feature type="transmembrane region" description="Helical" evidence="7">
    <location>
        <begin position="43"/>
        <end position="64"/>
    </location>
</feature>
<dbReference type="Gene3D" id="3.20.20.140">
    <property type="entry name" value="Metal-dependent hydrolases"/>
    <property type="match status" value="1"/>
</dbReference>
<gene>
    <name evidence="10" type="ORF">N7450_009691</name>
</gene>
<evidence type="ECO:0000256" key="4">
    <source>
        <dbReference type="PROSITE-ProRule" id="PRU01330"/>
    </source>
</evidence>
<dbReference type="EMBL" id="JAQJAC010000009">
    <property type="protein sequence ID" value="KAJ5572707.1"/>
    <property type="molecule type" value="Genomic_DNA"/>
</dbReference>
<dbReference type="SMART" id="SM01230">
    <property type="entry name" value="Gln-synt_C"/>
    <property type="match status" value="1"/>
</dbReference>
<evidence type="ECO:0000313" key="10">
    <source>
        <dbReference type="EMBL" id="KAJ5572707.1"/>
    </source>
</evidence>
<evidence type="ECO:0000259" key="9">
    <source>
        <dbReference type="PROSITE" id="PS51987"/>
    </source>
</evidence>
<name>A0AAD6GLQ1_9EURO</name>
<dbReference type="InterPro" id="IPR032466">
    <property type="entry name" value="Metal_Hydrolase"/>
</dbReference>
<dbReference type="SUPFAM" id="SSF53720">
    <property type="entry name" value="ALDH-like"/>
    <property type="match status" value="1"/>
</dbReference>
<keyword evidence="7" id="KW-1133">Transmembrane helix</keyword>
<feature type="region of interest" description="Disordered" evidence="6">
    <location>
        <begin position="283"/>
        <end position="323"/>
    </location>
</feature>
<dbReference type="GO" id="GO:0005737">
    <property type="term" value="C:cytoplasm"/>
    <property type="evidence" value="ECO:0007669"/>
    <property type="project" value="TreeGrafter"/>
</dbReference>
<evidence type="ECO:0000256" key="2">
    <source>
        <dbReference type="ARBA" id="ARBA00009986"/>
    </source>
</evidence>
<protein>
    <submittedName>
        <fullName evidence="10">Succinate-semialdehyde dehydrogenase</fullName>
    </submittedName>
</protein>
<dbReference type="Pfam" id="PF00171">
    <property type="entry name" value="Aldedh"/>
    <property type="match status" value="2"/>
</dbReference>
<dbReference type="GO" id="GO:0006542">
    <property type="term" value="P:glutamine biosynthetic process"/>
    <property type="evidence" value="ECO:0007669"/>
    <property type="project" value="InterPro"/>
</dbReference>